<proteinExistence type="inferred from homology"/>
<evidence type="ECO:0000256" key="4">
    <source>
        <dbReference type="ARBA" id="ARBA00023163"/>
    </source>
</evidence>
<dbReference type="NCBIfam" id="TIGR02985">
    <property type="entry name" value="Sig70_bacteroi1"/>
    <property type="match status" value="1"/>
</dbReference>
<organism evidence="7 8">
    <name type="scientific">Olivibacter ginsenosidimutans</name>
    <dbReference type="NCBI Taxonomy" id="1176537"/>
    <lineage>
        <taxon>Bacteria</taxon>
        <taxon>Pseudomonadati</taxon>
        <taxon>Bacteroidota</taxon>
        <taxon>Sphingobacteriia</taxon>
        <taxon>Sphingobacteriales</taxon>
        <taxon>Sphingobacteriaceae</taxon>
        <taxon>Olivibacter</taxon>
    </lineage>
</organism>
<dbReference type="Pfam" id="PF04542">
    <property type="entry name" value="Sigma70_r2"/>
    <property type="match status" value="1"/>
</dbReference>
<dbReference type="InterPro" id="IPR039425">
    <property type="entry name" value="RNA_pol_sigma-70-like"/>
</dbReference>
<evidence type="ECO:0000256" key="3">
    <source>
        <dbReference type="ARBA" id="ARBA00023082"/>
    </source>
</evidence>
<evidence type="ECO:0000259" key="6">
    <source>
        <dbReference type="Pfam" id="PF08281"/>
    </source>
</evidence>
<dbReference type="NCBIfam" id="TIGR02937">
    <property type="entry name" value="sigma70-ECF"/>
    <property type="match status" value="1"/>
</dbReference>
<dbReference type="InterPro" id="IPR014284">
    <property type="entry name" value="RNA_pol_sigma-70_dom"/>
</dbReference>
<dbReference type="EMBL" id="BAABIQ010000001">
    <property type="protein sequence ID" value="GAA4777785.1"/>
    <property type="molecule type" value="Genomic_DNA"/>
</dbReference>
<comment type="caution">
    <text evidence="7">The sequence shown here is derived from an EMBL/GenBank/DDBJ whole genome shotgun (WGS) entry which is preliminary data.</text>
</comment>
<evidence type="ECO:0000313" key="8">
    <source>
        <dbReference type="Proteomes" id="UP001501411"/>
    </source>
</evidence>
<dbReference type="Gene3D" id="1.10.10.10">
    <property type="entry name" value="Winged helix-like DNA-binding domain superfamily/Winged helix DNA-binding domain"/>
    <property type="match status" value="1"/>
</dbReference>
<dbReference type="PANTHER" id="PTHR43133">
    <property type="entry name" value="RNA POLYMERASE ECF-TYPE SIGMA FACTO"/>
    <property type="match status" value="1"/>
</dbReference>
<dbReference type="CDD" id="cd06171">
    <property type="entry name" value="Sigma70_r4"/>
    <property type="match status" value="1"/>
</dbReference>
<evidence type="ECO:0000256" key="1">
    <source>
        <dbReference type="ARBA" id="ARBA00010641"/>
    </source>
</evidence>
<keyword evidence="2" id="KW-0805">Transcription regulation</keyword>
<keyword evidence="4" id="KW-0804">Transcription</keyword>
<protein>
    <recommendedName>
        <fullName evidence="9">Sigma-70 family RNA polymerase sigma factor</fullName>
    </recommendedName>
</protein>
<name>A0ABP9ADB6_9SPHI</name>
<dbReference type="InterPro" id="IPR014327">
    <property type="entry name" value="RNA_pol_sigma70_bacteroid"/>
</dbReference>
<gene>
    <name evidence="7" type="ORF">GCM10023231_00240</name>
</gene>
<evidence type="ECO:0000259" key="5">
    <source>
        <dbReference type="Pfam" id="PF04542"/>
    </source>
</evidence>
<evidence type="ECO:0008006" key="9">
    <source>
        <dbReference type="Google" id="ProtNLM"/>
    </source>
</evidence>
<dbReference type="RefSeq" id="WP_345229635.1">
    <property type="nucleotide sequence ID" value="NZ_BAABIQ010000001.1"/>
</dbReference>
<evidence type="ECO:0000313" key="7">
    <source>
        <dbReference type="EMBL" id="GAA4777785.1"/>
    </source>
</evidence>
<dbReference type="Proteomes" id="UP001501411">
    <property type="component" value="Unassembled WGS sequence"/>
</dbReference>
<feature type="domain" description="RNA polymerase sigma factor 70 region 4 type 2" evidence="6">
    <location>
        <begin position="124"/>
        <end position="170"/>
    </location>
</feature>
<sequence>MHEDAAEKKEIANLLLGKVGSFNDVYQKYSRAVYQNIMKIVKSSDHAEDILQDVFVTLWQKRETLDPKKSIGGWLFMVSYHKSITFLRHKIKEKLSHVESLEAFEQIALEETVDEEHFEKQLAIIEEAVNRLSPRKRAVYRMCRFEGKTKEEVAERMGITPESVKDYLKQSNKAIRLYITSTYPYGTAGIVLLLCYLS</sequence>
<dbReference type="InterPro" id="IPR007627">
    <property type="entry name" value="RNA_pol_sigma70_r2"/>
</dbReference>
<keyword evidence="3" id="KW-0731">Sigma factor</keyword>
<dbReference type="PANTHER" id="PTHR43133:SF46">
    <property type="entry name" value="RNA POLYMERASE SIGMA-70 FACTOR ECF SUBFAMILY"/>
    <property type="match status" value="1"/>
</dbReference>
<dbReference type="InterPro" id="IPR013325">
    <property type="entry name" value="RNA_pol_sigma_r2"/>
</dbReference>
<comment type="similarity">
    <text evidence="1">Belongs to the sigma-70 factor family. ECF subfamily.</text>
</comment>
<dbReference type="InterPro" id="IPR013324">
    <property type="entry name" value="RNA_pol_sigma_r3/r4-like"/>
</dbReference>
<dbReference type="Gene3D" id="1.10.1740.10">
    <property type="match status" value="1"/>
</dbReference>
<dbReference type="InterPro" id="IPR036388">
    <property type="entry name" value="WH-like_DNA-bd_sf"/>
</dbReference>
<reference evidence="8" key="1">
    <citation type="journal article" date="2019" name="Int. J. Syst. Evol. Microbiol.">
        <title>The Global Catalogue of Microorganisms (GCM) 10K type strain sequencing project: providing services to taxonomists for standard genome sequencing and annotation.</title>
        <authorList>
            <consortium name="The Broad Institute Genomics Platform"/>
            <consortium name="The Broad Institute Genome Sequencing Center for Infectious Disease"/>
            <person name="Wu L."/>
            <person name="Ma J."/>
        </authorList>
    </citation>
    <scope>NUCLEOTIDE SEQUENCE [LARGE SCALE GENOMIC DNA]</scope>
    <source>
        <strain evidence="8">JCM 18200</strain>
    </source>
</reference>
<dbReference type="SUPFAM" id="SSF88659">
    <property type="entry name" value="Sigma3 and sigma4 domains of RNA polymerase sigma factors"/>
    <property type="match status" value="1"/>
</dbReference>
<feature type="domain" description="RNA polymerase sigma-70 region 2" evidence="5">
    <location>
        <begin position="26"/>
        <end position="89"/>
    </location>
</feature>
<dbReference type="SUPFAM" id="SSF88946">
    <property type="entry name" value="Sigma2 domain of RNA polymerase sigma factors"/>
    <property type="match status" value="1"/>
</dbReference>
<dbReference type="Pfam" id="PF08281">
    <property type="entry name" value="Sigma70_r4_2"/>
    <property type="match status" value="1"/>
</dbReference>
<accession>A0ABP9ADB6</accession>
<evidence type="ECO:0000256" key="2">
    <source>
        <dbReference type="ARBA" id="ARBA00023015"/>
    </source>
</evidence>
<keyword evidence="8" id="KW-1185">Reference proteome</keyword>
<dbReference type="InterPro" id="IPR013249">
    <property type="entry name" value="RNA_pol_sigma70_r4_t2"/>
</dbReference>